<dbReference type="SUPFAM" id="SSF56553">
    <property type="entry name" value="Insert subdomain of RNA polymerase alpha subunit"/>
    <property type="match status" value="1"/>
</dbReference>
<dbReference type="InterPro" id="IPR036603">
    <property type="entry name" value="RBP11-like"/>
</dbReference>
<dbReference type="AlphaFoldDB" id="A0A0U9HL67"/>
<keyword evidence="4" id="KW-0934">Plastid</keyword>
<dbReference type="OMA" id="DITHEYQ"/>
<dbReference type="STRING" id="105231.A0A0U9HL67"/>
<name>A0A0U9HL67_KLENI</name>
<dbReference type="Pfam" id="PF01193">
    <property type="entry name" value="RNA_pol_L"/>
    <property type="match status" value="1"/>
</dbReference>
<keyword evidence="1" id="KW-0240">DNA-directed RNA polymerase</keyword>
<evidence type="ECO:0000256" key="2">
    <source>
        <dbReference type="ARBA" id="ARBA00023163"/>
    </source>
</evidence>
<dbReference type="InParanoid" id="A0A0U9HL67"/>
<dbReference type="Gene3D" id="3.30.1360.10">
    <property type="entry name" value="RNA polymerase, RBP11-like subunit"/>
    <property type="match status" value="2"/>
</dbReference>
<dbReference type="SMART" id="SM00662">
    <property type="entry name" value="RPOLD"/>
    <property type="match status" value="1"/>
</dbReference>
<dbReference type="Gene3D" id="2.170.120.12">
    <property type="entry name" value="DNA-directed RNA polymerase, insert domain"/>
    <property type="match status" value="1"/>
</dbReference>
<keyword evidence="5" id="KW-1185">Reference proteome</keyword>
<geneLocation type="chloroplast" evidence="4"/>
<dbReference type="EMBL" id="DF238762">
    <property type="protein sequence ID" value="GAQ93755.1"/>
    <property type="molecule type" value="Genomic_DNA"/>
</dbReference>
<keyword evidence="2" id="KW-0804">Transcription</keyword>
<dbReference type="InterPro" id="IPR011263">
    <property type="entry name" value="DNA-dir_RNA_pol_RpoA/D/Rpb3"/>
</dbReference>
<evidence type="ECO:0000313" key="5">
    <source>
        <dbReference type="Proteomes" id="UP000054558"/>
    </source>
</evidence>
<dbReference type="GO" id="GO:0006351">
    <property type="term" value="P:DNA-templated transcription"/>
    <property type="evidence" value="ECO:0007669"/>
    <property type="project" value="InterPro"/>
</dbReference>
<dbReference type="GO" id="GO:0000428">
    <property type="term" value="C:DNA-directed RNA polymerase complex"/>
    <property type="evidence" value="ECO:0007669"/>
    <property type="project" value="UniProtKB-KW"/>
</dbReference>
<keyword evidence="4" id="KW-0150">Chloroplast</keyword>
<evidence type="ECO:0000256" key="1">
    <source>
        <dbReference type="ARBA" id="ARBA00022478"/>
    </source>
</evidence>
<dbReference type="InterPro" id="IPR036643">
    <property type="entry name" value="RNApol_insert_sf"/>
</dbReference>
<dbReference type="OrthoDB" id="360088at2759"/>
<feature type="domain" description="DNA-directed RNA polymerase RpoA/D/Rpb3-type" evidence="3">
    <location>
        <begin position="23"/>
        <end position="288"/>
    </location>
</feature>
<evidence type="ECO:0000259" key="3">
    <source>
        <dbReference type="SMART" id="SM00662"/>
    </source>
</evidence>
<reference evidence="4 5" key="1">
    <citation type="journal article" date="2014" name="Nat. Commun.">
        <title>Klebsormidium flaccidum genome reveals primary factors for plant terrestrial adaptation.</title>
        <authorList>
            <person name="Hori K."/>
            <person name="Maruyama F."/>
            <person name="Fujisawa T."/>
            <person name="Togashi T."/>
            <person name="Yamamoto N."/>
            <person name="Seo M."/>
            <person name="Sato S."/>
            <person name="Yamada T."/>
            <person name="Mori H."/>
            <person name="Tajima N."/>
            <person name="Moriyama T."/>
            <person name="Ikeuchi M."/>
            <person name="Watanabe M."/>
            <person name="Wada H."/>
            <person name="Kobayashi K."/>
            <person name="Saito M."/>
            <person name="Masuda T."/>
            <person name="Sasaki-Sekimoto Y."/>
            <person name="Mashiguchi K."/>
            <person name="Awai K."/>
            <person name="Shimojima M."/>
            <person name="Masuda S."/>
            <person name="Iwai M."/>
            <person name="Nobusawa T."/>
            <person name="Narise T."/>
            <person name="Kondo S."/>
            <person name="Saito H."/>
            <person name="Sato R."/>
            <person name="Murakawa M."/>
            <person name="Ihara Y."/>
            <person name="Oshima-Yamada Y."/>
            <person name="Ohtaka K."/>
            <person name="Satoh M."/>
            <person name="Sonobe K."/>
            <person name="Ishii M."/>
            <person name="Ohtani R."/>
            <person name="Kanamori-Sato M."/>
            <person name="Honoki R."/>
            <person name="Miyazaki D."/>
            <person name="Mochizuki H."/>
            <person name="Umetsu J."/>
            <person name="Higashi K."/>
            <person name="Shibata D."/>
            <person name="Kamiya Y."/>
            <person name="Sato N."/>
            <person name="Nakamura Y."/>
            <person name="Tabata S."/>
            <person name="Ida S."/>
            <person name="Kurokawa K."/>
            <person name="Ohta H."/>
        </authorList>
    </citation>
    <scope>NUCLEOTIDE SEQUENCE [LARGE SCALE GENOMIC DNA]</scope>
    <source>
        <strain evidence="4 5">NIES-2285</strain>
    </source>
</reference>
<dbReference type="SUPFAM" id="SSF55257">
    <property type="entry name" value="RBP11-like subunits of RNA polymerase"/>
    <property type="match status" value="1"/>
</dbReference>
<sequence length="314" mass="36119">MTPTSRYRVQSLQQVQISTSLHHERIMLAPLSHSEATTLAVGLRRCLLKGFEGTCFGTLKIRHSWLTKREKKCYEYLALPGIRETIRDIMMNLSSVVLLGMPIKGKTAVLKIDQKVGVFEARHILLPEGIHCLSPNQTILTVVVPLELELELTIERGSGFRIRDGGEHEEGLLLDARFNPILQVDYQIQKTERKTGFDFNENTSRLKKEIISDTLYQKDSHFIKKEQVKNELSKEQSALTFEKYNEQEQDHFYLLLFDIWTNGTIQPIEAVQRAARQAIAVYIPLLRFALTVPSNILVHKQFDSKNNYVKNKIQ</sequence>
<gene>
    <name evidence="4" type="primary">rpoA</name>
    <name evidence="4" type="ORF">KFL_018131030</name>
</gene>
<accession>A0A0U9HL67</accession>
<dbReference type="GO" id="GO:0003899">
    <property type="term" value="F:DNA-directed RNA polymerase activity"/>
    <property type="evidence" value="ECO:0007669"/>
    <property type="project" value="InterPro"/>
</dbReference>
<dbReference type="FunCoup" id="A0A0U9HL67">
    <property type="interactions" value="17"/>
</dbReference>
<organism evidence="4 5">
    <name type="scientific">Klebsormidium nitens</name>
    <name type="common">Green alga</name>
    <name type="synonym">Ulothrix nitens</name>
    <dbReference type="NCBI Taxonomy" id="105231"/>
    <lineage>
        <taxon>Eukaryota</taxon>
        <taxon>Viridiplantae</taxon>
        <taxon>Streptophyta</taxon>
        <taxon>Klebsormidiophyceae</taxon>
        <taxon>Klebsormidiales</taxon>
        <taxon>Klebsormidiaceae</taxon>
        <taxon>Klebsormidium</taxon>
    </lineage>
</organism>
<evidence type="ECO:0000313" key="4">
    <source>
        <dbReference type="EMBL" id="GAQ93755.1"/>
    </source>
</evidence>
<proteinExistence type="predicted"/>
<dbReference type="Proteomes" id="UP000054558">
    <property type="component" value="Chromosome Pltd"/>
</dbReference>
<protein>
    <submittedName>
        <fullName evidence="4">RNA polymerase alpha subunit</fullName>
    </submittedName>
</protein>
<dbReference type="GO" id="GO:0046983">
    <property type="term" value="F:protein dimerization activity"/>
    <property type="evidence" value="ECO:0007669"/>
    <property type="project" value="InterPro"/>
</dbReference>